<dbReference type="PROSITE" id="PS51679">
    <property type="entry name" value="SAM_MT_C5"/>
    <property type="match status" value="1"/>
</dbReference>
<sequence length="342" mass="38127">MDVAGSNPACPTTFRSSAAEMTHSSKKKEFSFIDLFSGAGGFSLGFMQEGFRDLLAIEIDNDAAQTYKFNFPDTPLMNADIRTIHSLQIESEISETPDVILASPPCEPFTSANTARQKDPFDRFYTDPKGDLIFHAIRIIGDLSPKFFVIENVIPIVNGIGKELISNAFAKAGFEKICFNVITTENHGCPSERTRVFISNIRLKLPKQRTITTAEAIGDLPEPSYPNDFPNHFSLFFPKRVSDKIHRIKKGGAAVYFSGAVEEKKTWIKLDAEKVADTIMGKSRFIHPFKNRPLTAREHARLMSFPDTFVFTGKVDSVFNQVGEAVPPVISRQIAKVVKQKL</sequence>
<evidence type="ECO:0000256" key="3">
    <source>
        <dbReference type="ARBA" id="ARBA00022679"/>
    </source>
</evidence>
<dbReference type="PRINTS" id="PR00105">
    <property type="entry name" value="C5METTRFRASE"/>
</dbReference>
<dbReference type="Gene3D" id="3.40.50.150">
    <property type="entry name" value="Vaccinia Virus protein VP39"/>
    <property type="match status" value="1"/>
</dbReference>
<dbReference type="GO" id="GO:0003677">
    <property type="term" value="F:DNA binding"/>
    <property type="evidence" value="ECO:0007669"/>
    <property type="project" value="TreeGrafter"/>
</dbReference>
<dbReference type="GO" id="GO:0032259">
    <property type="term" value="P:methylation"/>
    <property type="evidence" value="ECO:0007669"/>
    <property type="project" value="UniProtKB-KW"/>
</dbReference>
<organism evidence="5">
    <name type="scientific">marine sediment metagenome</name>
    <dbReference type="NCBI Taxonomy" id="412755"/>
    <lineage>
        <taxon>unclassified sequences</taxon>
        <taxon>metagenomes</taxon>
        <taxon>ecological metagenomes</taxon>
    </lineage>
</organism>
<dbReference type="NCBIfam" id="TIGR00675">
    <property type="entry name" value="dcm"/>
    <property type="match status" value="1"/>
</dbReference>
<name>X1DJ24_9ZZZZ</name>
<keyword evidence="2" id="KW-0489">Methyltransferase</keyword>
<dbReference type="SUPFAM" id="SSF53335">
    <property type="entry name" value="S-adenosyl-L-methionine-dependent methyltransferases"/>
    <property type="match status" value="1"/>
</dbReference>
<keyword evidence="4" id="KW-0949">S-adenosyl-L-methionine</keyword>
<dbReference type="Gene3D" id="3.90.120.10">
    <property type="entry name" value="DNA Methylase, subunit A, domain 2"/>
    <property type="match status" value="1"/>
</dbReference>
<dbReference type="EC" id="2.1.1.37" evidence="1"/>
<comment type="caution">
    <text evidence="5">The sequence shown here is derived from an EMBL/GenBank/DDBJ whole genome shotgun (WGS) entry which is preliminary data.</text>
</comment>
<evidence type="ECO:0000256" key="2">
    <source>
        <dbReference type="ARBA" id="ARBA00022603"/>
    </source>
</evidence>
<accession>X1DJ24</accession>
<reference evidence="5" key="1">
    <citation type="journal article" date="2014" name="Front. Microbiol.">
        <title>High frequency of phylogenetically diverse reductive dehalogenase-homologous genes in deep subseafloor sedimentary metagenomes.</title>
        <authorList>
            <person name="Kawai M."/>
            <person name="Futagami T."/>
            <person name="Toyoda A."/>
            <person name="Takaki Y."/>
            <person name="Nishi S."/>
            <person name="Hori S."/>
            <person name="Arai W."/>
            <person name="Tsubouchi T."/>
            <person name="Morono Y."/>
            <person name="Uchiyama I."/>
            <person name="Ito T."/>
            <person name="Fujiyama A."/>
            <person name="Inagaki F."/>
            <person name="Takami H."/>
        </authorList>
    </citation>
    <scope>NUCLEOTIDE SEQUENCE</scope>
    <source>
        <strain evidence="5">Expedition CK06-06</strain>
    </source>
</reference>
<dbReference type="AlphaFoldDB" id="X1DJ24"/>
<dbReference type="EMBL" id="BARU01000457">
    <property type="protein sequence ID" value="GAH20901.1"/>
    <property type="molecule type" value="Genomic_DNA"/>
</dbReference>
<dbReference type="InterPro" id="IPR029063">
    <property type="entry name" value="SAM-dependent_MTases_sf"/>
</dbReference>
<evidence type="ECO:0000256" key="4">
    <source>
        <dbReference type="ARBA" id="ARBA00022691"/>
    </source>
</evidence>
<dbReference type="PANTHER" id="PTHR10629">
    <property type="entry name" value="CYTOSINE-SPECIFIC METHYLTRANSFERASE"/>
    <property type="match status" value="1"/>
</dbReference>
<dbReference type="Pfam" id="PF00145">
    <property type="entry name" value="DNA_methylase"/>
    <property type="match status" value="1"/>
</dbReference>
<keyword evidence="3" id="KW-0808">Transferase</keyword>
<dbReference type="GO" id="GO:0044027">
    <property type="term" value="P:negative regulation of gene expression via chromosomal CpG island methylation"/>
    <property type="evidence" value="ECO:0007669"/>
    <property type="project" value="TreeGrafter"/>
</dbReference>
<gene>
    <name evidence="5" type="ORF">S03H2_01538</name>
</gene>
<dbReference type="GO" id="GO:0003886">
    <property type="term" value="F:DNA (cytosine-5-)-methyltransferase activity"/>
    <property type="evidence" value="ECO:0007669"/>
    <property type="project" value="UniProtKB-EC"/>
</dbReference>
<protein>
    <recommendedName>
        <fullName evidence="1">DNA (cytosine-5-)-methyltransferase</fullName>
        <ecNumber evidence="1">2.1.1.37</ecNumber>
    </recommendedName>
</protein>
<evidence type="ECO:0000313" key="5">
    <source>
        <dbReference type="EMBL" id="GAH20901.1"/>
    </source>
</evidence>
<dbReference type="InterPro" id="IPR001525">
    <property type="entry name" value="C5_MeTfrase"/>
</dbReference>
<dbReference type="PANTHER" id="PTHR10629:SF52">
    <property type="entry name" value="DNA (CYTOSINE-5)-METHYLTRANSFERASE 1"/>
    <property type="match status" value="1"/>
</dbReference>
<proteinExistence type="predicted"/>
<evidence type="ECO:0000256" key="1">
    <source>
        <dbReference type="ARBA" id="ARBA00011975"/>
    </source>
</evidence>
<dbReference type="InterPro" id="IPR050390">
    <property type="entry name" value="C5-Methyltransferase"/>
</dbReference>